<protein>
    <recommendedName>
        <fullName evidence="1">Brix domain-containing protein</fullName>
    </recommendedName>
</protein>
<dbReference type="OrthoDB" id="10253204at2759"/>
<dbReference type="GO" id="GO:0042274">
    <property type="term" value="P:ribosomal small subunit biogenesis"/>
    <property type="evidence" value="ECO:0007669"/>
    <property type="project" value="UniProtKB-ARBA"/>
</dbReference>
<dbReference type="PANTHER" id="PTHR22734">
    <property type="entry name" value="U3 SMALL NUCLEOLAR RIBONUCLEOPROTEIN PROTEIN IMP4"/>
    <property type="match status" value="1"/>
</dbReference>
<dbReference type="eggNOG" id="KOG2781">
    <property type="taxonomic scope" value="Eukaryota"/>
</dbReference>
<dbReference type="Pfam" id="PF04427">
    <property type="entry name" value="Brix"/>
    <property type="match status" value="1"/>
</dbReference>
<dbReference type="InterPro" id="IPR007109">
    <property type="entry name" value="Brix"/>
</dbReference>
<dbReference type="InterPro" id="IPR044281">
    <property type="entry name" value="IMP4/RPF1"/>
</dbReference>
<sequence length="449" mass="49785">MSSLSRRQVRLRREYLYRRSLEGKEKVVYEKKRKISEALAAGKAIPTELREEEGELRKLIEYDGARHAAPGSLDDEYARTLRGERLAKVCVCTSRDPSSRLKQFAKELKHMVPNATRVNRGNTRVGDLVDATRRGEFTDLVMVHETRGQPDGLVVCHLPLGPTTYFTLSNCVLRHDIDAPPPFSSDAPPHLVFHDFDDGKRLAKRLKTVLQCLFPVPKADAKRVCTFYNAADRISFRHHTYERDGPDVHLTELGPRFEMTPYMIKLGTLDQADADVESRLVWGQGAVPAGAPRSIMGCGMSSDASAMPAGGAQAVMIMTVPPELEERVTKFWELHAKWMAYTHVSTGEKTCLFYHVCKGPEVEDFTSGPSAKKTGNVTFTITEFYATPAGLDTHFAMFAAGHAEMAEFGKEFGELMATGKVKFSGHGYGTTVASIGAAEFPPTYDGFEP</sequence>
<dbReference type="EMBL" id="GL833125">
    <property type="protein sequence ID" value="EGB09694.1"/>
    <property type="molecule type" value="Genomic_DNA"/>
</dbReference>
<dbReference type="GO" id="GO:0034457">
    <property type="term" value="C:Mpp10 complex"/>
    <property type="evidence" value="ECO:0007669"/>
    <property type="project" value="UniProtKB-ARBA"/>
</dbReference>
<evidence type="ECO:0000313" key="2">
    <source>
        <dbReference type="EMBL" id="EGB09694.1"/>
    </source>
</evidence>
<dbReference type="PANTHER" id="PTHR22734:SF2">
    <property type="entry name" value="U3 SMALL NUCLEOLAR RIBONUCLEOPROTEIN PROTEIN IMP4"/>
    <property type="match status" value="1"/>
</dbReference>
<dbReference type="GO" id="GO:0006364">
    <property type="term" value="P:rRNA processing"/>
    <property type="evidence" value="ECO:0007669"/>
    <property type="project" value="InterPro"/>
</dbReference>
<reference evidence="2 3" key="1">
    <citation type="journal article" date="2011" name="Proc. Natl. Acad. Sci. U.S.A.">
        <title>Niche of harmful alga Aureococcus anophagefferens revealed through ecogenomics.</title>
        <authorList>
            <person name="Gobler C.J."/>
            <person name="Berry D.L."/>
            <person name="Dyhrman S.T."/>
            <person name="Wilhelm S.W."/>
            <person name="Salamov A."/>
            <person name="Lobanov A.V."/>
            <person name="Zhang Y."/>
            <person name="Collier J.L."/>
            <person name="Wurch L.L."/>
            <person name="Kustka A.B."/>
            <person name="Dill B.D."/>
            <person name="Shah M."/>
            <person name="VerBerkmoes N.C."/>
            <person name="Kuo A."/>
            <person name="Terry A."/>
            <person name="Pangilinan J."/>
            <person name="Lindquist E.A."/>
            <person name="Lucas S."/>
            <person name="Paulsen I.T."/>
            <person name="Hattenrath-Lehmann T.K."/>
            <person name="Talmage S.C."/>
            <person name="Walker E.A."/>
            <person name="Koch F."/>
            <person name="Burson A.M."/>
            <person name="Marcoval M.A."/>
            <person name="Tang Y.Z."/>
            <person name="Lecleir G.R."/>
            <person name="Coyne K.J."/>
            <person name="Berg G.M."/>
            <person name="Bertrand E.M."/>
            <person name="Saito M.A."/>
            <person name="Gladyshev V.N."/>
            <person name="Grigoriev I.V."/>
        </authorList>
    </citation>
    <scope>NUCLEOTIDE SEQUENCE [LARGE SCALE GENOMIC DNA]</scope>
    <source>
        <strain evidence="3">CCMP 1984</strain>
    </source>
</reference>
<dbReference type="AlphaFoldDB" id="F0Y621"/>
<dbReference type="KEGG" id="aaf:AURANDRAFT_71380"/>
<dbReference type="Gene3D" id="3.40.50.10480">
    <property type="entry name" value="Probable brix-domain ribosomal biogenesis protein"/>
    <property type="match status" value="1"/>
</dbReference>
<dbReference type="RefSeq" id="XP_009035738.1">
    <property type="nucleotide sequence ID" value="XM_009037490.1"/>
</dbReference>
<keyword evidence="3" id="KW-1185">Reference proteome</keyword>
<dbReference type="SUPFAM" id="SSF52954">
    <property type="entry name" value="Class II aaRS ABD-related"/>
    <property type="match status" value="1"/>
</dbReference>
<dbReference type="Proteomes" id="UP000002729">
    <property type="component" value="Unassembled WGS sequence"/>
</dbReference>
<evidence type="ECO:0000313" key="3">
    <source>
        <dbReference type="Proteomes" id="UP000002729"/>
    </source>
</evidence>
<dbReference type="InParanoid" id="F0Y621"/>
<proteinExistence type="predicted"/>
<dbReference type="FunCoup" id="F0Y621">
    <property type="interactions" value="406"/>
</dbReference>
<accession>F0Y621</accession>
<dbReference type="FunFam" id="3.40.50.10480:FF:000001">
    <property type="entry name" value="IMP4, U3 small nucleolar ribonucleoprotein"/>
    <property type="match status" value="1"/>
</dbReference>
<dbReference type="GO" id="GO:0032040">
    <property type="term" value="C:small-subunit processome"/>
    <property type="evidence" value="ECO:0007669"/>
    <property type="project" value="TreeGrafter"/>
</dbReference>
<feature type="domain" description="Brix" evidence="1">
    <location>
        <begin position="87"/>
        <end position="270"/>
    </location>
</feature>
<organism evidence="3">
    <name type="scientific">Aureococcus anophagefferens</name>
    <name type="common">Harmful bloom alga</name>
    <dbReference type="NCBI Taxonomy" id="44056"/>
    <lineage>
        <taxon>Eukaryota</taxon>
        <taxon>Sar</taxon>
        <taxon>Stramenopiles</taxon>
        <taxon>Ochrophyta</taxon>
        <taxon>Pelagophyceae</taxon>
        <taxon>Pelagomonadales</taxon>
        <taxon>Pelagomonadaceae</taxon>
        <taxon>Aureococcus</taxon>
    </lineage>
</organism>
<dbReference type="GO" id="GO:0042134">
    <property type="term" value="F:rRNA primary transcript binding"/>
    <property type="evidence" value="ECO:0007669"/>
    <property type="project" value="InterPro"/>
</dbReference>
<dbReference type="GO" id="GO:0005654">
    <property type="term" value="C:nucleoplasm"/>
    <property type="evidence" value="ECO:0007669"/>
    <property type="project" value="UniProtKB-ARBA"/>
</dbReference>
<dbReference type="GeneID" id="20228198"/>
<gene>
    <name evidence="2" type="ORF">AURANDRAFT_71380</name>
</gene>
<dbReference type="SMART" id="SM00879">
    <property type="entry name" value="Brix"/>
    <property type="match status" value="1"/>
</dbReference>
<evidence type="ECO:0000259" key="1">
    <source>
        <dbReference type="PROSITE" id="PS50833"/>
    </source>
</evidence>
<dbReference type="PROSITE" id="PS50833">
    <property type="entry name" value="BRIX"/>
    <property type="match status" value="1"/>
</dbReference>
<name>F0Y621_AURAN</name>
<dbReference type="GO" id="GO:0030515">
    <property type="term" value="F:snoRNA binding"/>
    <property type="evidence" value="ECO:0007669"/>
    <property type="project" value="TreeGrafter"/>
</dbReference>